<sequence>MAKPTEKTSTALVDIRRAPKFIPFVATAAVIGFIVSAITAWATAAPGNFFGYVIVWGTILFACVGLVFAVLLEAFFRARSKRIEATKIEG</sequence>
<feature type="transmembrane region" description="Helical" evidence="1">
    <location>
        <begin position="21"/>
        <end position="43"/>
    </location>
</feature>
<name>A0A6J6P9M8_9ZZZZ</name>
<protein>
    <submittedName>
        <fullName evidence="2">Unannotated protein</fullName>
    </submittedName>
</protein>
<keyword evidence="1" id="KW-1133">Transmembrane helix</keyword>
<evidence type="ECO:0000256" key="1">
    <source>
        <dbReference type="SAM" id="Phobius"/>
    </source>
</evidence>
<organism evidence="2">
    <name type="scientific">freshwater metagenome</name>
    <dbReference type="NCBI Taxonomy" id="449393"/>
    <lineage>
        <taxon>unclassified sequences</taxon>
        <taxon>metagenomes</taxon>
        <taxon>ecological metagenomes</taxon>
    </lineage>
</organism>
<reference evidence="2" key="1">
    <citation type="submission" date="2020-05" db="EMBL/GenBank/DDBJ databases">
        <authorList>
            <person name="Chiriac C."/>
            <person name="Salcher M."/>
            <person name="Ghai R."/>
            <person name="Kavagutti S V."/>
        </authorList>
    </citation>
    <scope>NUCLEOTIDE SEQUENCE</scope>
</reference>
<keyword evidence="1" id="KW-0812">Transmembrane</keyword>
<accession>A0A6J6P9M8</accession>
<dbReference type="AlphaFoldDB" id="A0A6J6P9M8"/>
<dbReference type="EMBL" id="CAEZXK010000041">
    <property type="protein sequence ID" value="CAB4693285.1"/>
    <property type="molecule type" value="Genomic_DNA"/>
</dbReference>
<keyword evidence="1" id="KW-0472">Membrane</keyword>
<gene>
    <name evidence="2" type="ORF">UFOPK2370_01098</name>
</gene>
<proteinExistence type="predicted"/>
<feature type="transmembrane region" description="Helical" evidence="1">
    <location>
        <begin position="49"/>
        <end position="72"/>
    </location>
</feature>
<evidence type="ECO:0000313" key="2">
    <source>
        <dbReference type="EMBL" id="CAB4693285.1"/>
    </source>
</evidence>